<evidence type="ECO:0000313" key="2">
    <source>
        <dbReference type="Proteomes" id="UP000245974"/>
    </source>
</evidence>
<reference evidence="2" key="1">
    <citation type="submission" date="2018-03" db="EMBL/GenBank/DDBJ databases">
        <authorList>
            <person name="Blom J."/>
        </authorList>
    </citation>
    <scope>NUCLEOTIDE SEQUENCE [LARGE SCALE GENOMIC DNA]</scope>
    <source>
        <strain evidence="2">KPC-SM-21</strain>
    </source>
</reference>
<dbReference type="RefSeq" id="WP_121975989.1">
    <property type="nucleotide sequence ID" value="NZ_OOGT01000381.1"/>
</dbReference>
<protein>
    <submittedName>
        <fullName evidence="1">Uncharacterized protein</fullName>
    </submittedName>
</protein>
<gene>
    <name evidence="1" type="ORF">KPC_3791</name>
</gene>
<keyword evidence="2" id="KW-1185">Reference proteome</keyword>
<proteinExistence type="predicted"/>
<accession>A0A2U3N4N8</accession>
<sequence length="119" mass="13771">MNPIFAFKFDPIDNPTQLGKIGHWVITFLDSQDKNASIQLAITSVLPLQHSQELQIRKIIISQSDQAPIWHINSIECFDHSNNKMISLPLSNEISQNFLKQIIEDFRKYDVEIQLISHE</sequence>
<dbReference type="OrthoDB" id="6709254at2"/>
<dbReference type="Proteomes" id="UP000245974">
    <property type="component" value="Unassembled WGS sequence"/>
</dbReference>
<name>A0A2U3N4N8_9GAMM</name>
<dbReference type="InParanoid" id="A0A2U3N4N8"/>
<dbReference type="AlphaFoldDB" id="A0A2U3N4N8"/>
<dbReference type="EMBL" id="OOGT01000381">
    <property type="protein sequence ID" value="SPL72613.1"/>
    <property type="molecule type" value="Genomic_DNA"/>
</dbReference>
<evidence type="ECO:0000313" key="1">
    <source>
        <dbReference type="EMBL" id="SPL72613.1"/>
    </source>
</evidence>
<organism evidence="1 2">
    <name type="scientific">Acinetobacter stercoris</name>
    <dbReference type="NCBI Taxonomy" id="2126983"/>
    <lineage>
        <taxon>Bacteria</taxon>
        <taxon>Pseudomonadati</taxon>
        <taxon>Pseudomonadota</taxon>
        <taxon>Gammaproteobacteria</taxon>
        <taxon>Moraxellales</taxon>
        <taxon>Moraxellaceae</taxon>
        <taxon>Acinetobacter</taxon>
    </lineage>
</organism>